<dbReference type="InterPro" id="IPR022441">
    <property type="entry name" value="Para_beta_helix_rpt-2"/>
</dbReference>
<feature type="transmembrane region" description="Helical" evidence="4">
    <location>
        <begin position="410"/>
        <end position="427"/>
    </location>
</feature>
<protein>
    <recommendedName>
        <fullName evidence="6">Periplasmic copper-binding protein NosD beta helix domain-containing protein</fullName>
    </recommendedName>
</protein>
<accession>A0A150N5U3</accession>
<keyword evidence="3" id="KW-0833">Ubl conjugation pathway</keyword>
<dbReference type="PANTHER" id="PTHR22990:SF15">
    <property type="entry name" value="F-BOX ONLY PROTEIN 10"/>
    <property type="match status" value="1"/>
</dbReference>
<evidence type="ECO:0000256" key="3">
    <source>
        <dbReference type="ARBA" id="ARBA00022786"/>
    </source>
</evidence>
<dbReference type="InterPro" id="IPR051550">
    <property type="entry name" value="SCF-Subunits/Alg-Epimerases"/>
</dbReference>
<dbReference type="EMBL" id="LQYW01000025">
    <property type="protein sequence ID" value="KYD32034.1"/>
    <property type="molecule type" value="Genomic_DNA"/>
</dbReference>
<dbReference type="InterPro" id="IPR007742">
    <property type="entry name" value="NosD_dom"/>
</dbReference>
<evidence type="ECO:0000256" key="5">
    <source>
        <dbReference type="SAM" id="SignalP"/>
    </source>
</evidence>
<keyword evidence="4" id="KW-0472">Membrane</keyword>
<feature type="chain" id="PRO_5007565045" description="Periplasmic copper-binding protein NosD beta helix domain-containing protein" evidence="5">
    <location>
        <begin position="24"/>
        <end position="430"/>
    </location>
</feature>
<dbReference type="InterPro" id="IPR011050">
    <property type="entry name" value="Pectin_lyase_fold/virulence"/>
</dbReference>
<keyword evidence="5" id="KW-0732">Signal</keyword>
<dbReference type="InterPro" id="IPR026464">
    <property type="entry name" value="NosD_copper_fam"/>
</dbReference>
<dbReference type="InterPro" id="IPR006626">
    <property type="entry name" value="PbH1"/>
</dbReference>
<name>A0A150N5U3_9BACL</name>
<dbReference type="Proteomes" id="UP000075324">
    <property type="component" value="Unassembled WGS sequence"/>
</dbReference>
<proteinExistence type="predicted"/>
<reference evidence="7 8" key="1">
    <citation type="submission" date="2016-01" db="EMBL/GenBank/DDBJ databases">
        <title>Draft Genome Sequences of Seven Thermophilic Sporeformers Isolated from Foods.</title>
        <authorList>
            <person name="Berendsen E.M."/>
            <person name="Wells-Bennik M.H."/>
            <person name="Krawcyk A.O."/>
            <person name="De Jong A."/>
            <person name="Holsappel S."/>
            <person name="Eijlander R.T."/>
            <person name="Kuipers O.P."/>
        </authorList>
    </citation>
    <scope>NUCLEOTIDE SEQUENCE [LARGE SCALE GENOMIC DNA]</scope>
    <source>
        <strain evidence="7 8">B4110</strain>
    </source>
</reference>
<organism evidence="7 8">
    <name type="scientific">Parageobacillus toebii</name>
    <dbReference type="NCBI Taxonomy" id="153151"/>
    <lineage>
        <taxon>Bacteria</taxon>
        <taxon>Bacillati</taxon>
        <taxon>Bacillota</taxon>
        <taxon>Bacilli</taxon>
        <taxon>Bacillales</taxon>
        <taxon>Anoxybacillaceae</taxon>
        <taxon>Parageobacillus</taxon>
    </lineage>
</organism>
<keyword evidence="2" id="KW-0677">Repeat</keyword>
<dbReference type="Pfam" id="PF05048">
    <property type="entry name" value="NosD"/>
    <property type="match status" value="1"/>
</dbReference>
<comment type="pathway">
    <text evidence="1">Protein modification; protein ubiquitination.</text>
</comment>
<feature type="signal peptide" evidence="5">
    <location>
        <begin position="1"/>
        <end position="23"/>
    </location>
</feature>
<evidence type="ECO:0000313" key="8">
    <source>
        <dbReference type="Proteomes" id="UP000075324"/>
    </source>
</evidence>
<feature type="domain" description="Periplasmic copper-binding protein NosD beta helix" evidence="6">
    <location>
        <begin position="151"/>
        <end position="332"/>
    </location>
</feature>
<sequence length="430" mass="48830">MKKWLIGSLFLLFCLGRPFHAGAEQTLQQLIDAAPANSTIRLENKTYVGDIVIRKPLKIVGASHTVIKGSGRGNVVSIKSSHVVIENVTITNSGKSRDTQEEFAAIKVYSNYNTLKEITVKNSFHGIYLSKAHHNRVERVYVVGKNNGEIAGQGNGLHIYYSNFNQLIGNTIVGTRDGIFFDYSNRNVVKQNNVSRTRYGLHYMYSDDNEFYENEFMFNTGGAAIMNSNRIVLKNNKFLFNQGMRSFGVLLQMANDNEMANNEFYQNQRGVYIDQSNNNFLKGNTFLQNQIGVELWASSQNQIFTDNRFSKNITAVLRLGGEGNNQWSGNHWGEEARIFDLNQDGKGESPFEYTSSLHKIVEQNELAYLFFNSPSIRVYEKINELLQEEEVMAIDRHPIIEQARLSLQQIIGWLMIIGIGTFAIVKFQRG</sequence>
<gene>
    <name evidence="7" type="ORF">B4110_1667</name>
</gene>
<evidence type="ECO:0000313" key="7">
    <source>
        <dbReference type="EMBL" id="KYD32034.1"/>
    </source>
</evidence>
<evidence type="ECO:0000256" key="1">
    <source>
        <dbReference type="ARBA" id="ARBA00004906"/>
    </source>
</evidence>
<dbReference type="RefSeq" id="WP_082798110.1">
    <property type="nucleotide sequence ID" value="NZ_LQYW01000025.1"/>
</dbReference>
<dbReference type="InterPro" id="IPR012334">
    <property type="entry name" value="Pectin_lyas_fold"/>
</dbReference>
<dbReference type="PANTHER" id="PTHR22990">
    <property type="entry name" value="F-BOX ONLY PROTEIN"/>
    <property type="match status" value="1"/>
</dbReference>
<evidence type="ECO:0000256" key="4">
    <source>
        <dbReference type="SAM" id="Phobius"/>
    </source>
</evidence>
<dbReference type="PATRIC" id="fig|153151.4.peg.1225"/>
<dbReference type="SUPFAM" id="SSF51126">
    <property type="entry name" value="Pectin lyase-like"/>
    <property type="match status" value="1"/>
</dbReference>
<dbReference type="SMART" id="SM00710">
    <property type="entry name" value="PbH1"/>
    <property type="match status" value="9"/>
</dbReference>
<dbReference type="NCBIfam" id="TIGR03804">
    <property type="entry name" value="para_beta_helix"/>
    <property type="match status" value="3"/>
</dbReference>
<keyword evidence="4" id="KW-0812">Transmembrane</keyword>
<evidence type="ECO:0000256" key="2">
    <source>
        <dbReference type="ARBA" id="ARBA00022737"/>
    </source>
</evidence>
<evidence type="ECO:0000259" key="6">
    <source>
        <dbReference type="Pfam" id="PF05048"/>
    </source>
</evidence>
<dbReference type="Gene3D" id="2.160.20.10">
    <property type="entry name" value="Single-stranded right-handed beta-helix, Pectin lyase-like"/>
    <property type="match status" value="2"/>
</dbReference>
<dbReference type="NCBIfam" id="TIGR04247">
    <property type="entry name" value="NosD_copper_fam"/>
    <property type="match status" value="1"/>
</dbReference>
<keyword evidence="4" id="KW-1133">Transmembrane helix</keyword>
<dbReference type="AlphaFoldDB" id="A0A150N5U3"/>
<comment type="caution">
    <text evidence="7">The sequence shown here is derived from an EMBL/GenBank/DDBJ whole genome shotgun (WGS) entry which is preliminary data.</text>
</comment>